<accession>A0A2A6CKJ3</accession>
<comment type="subcellular location">
    <subcellularLocation>
        <location evidence="1">Membrane</location>
        <topology evidence="1">Multi-pass membrane protein</topology>
    </subcellularLocation>
</comment>
<keyword evidence="3" id="KW-0949">S-adenosyl-L-methionine</keyword>
<dbReference type="GO" id="GO:0005794">
    <property type="term" value="C:Golgi apparatus"/>
    <property type="evidence" value="ECO:0000318"/>
    <property type="project" value="GO_Central"/>
</dbReference>
<dbReference type="PANTHER" id="PTHR10926:SF0">
    <property type="entry name" value="CDC50, ISOFORM A"/>
    <property type="match status" value="1"/>
</dbReference>
<dbReference type="InterPro" id="IPR029063">
    <property type="entry name" value="SAM-dependent_MTases_sf"/>
</dbReference>
<evidence type="ECO:0000256" key="5">
    <source>
        <dbReference type="ARBA" id="ARBA00022989"/>
    </source>
</evidence>
<dbReference type="PANTHER" id="PTHR10926">
    <property type="entry name" value="CELL CYCLE CONTROL PROTEIN 50"/>
    <property type="match status" value="1"/>
</dbReference>
<dbReference type="Gene3D" id="3.40.50.150">
    <property type="entry name" value="Vaccinia Virus protein VP39"/>
    <property type="match status" value="2"/>
</dbReference>
<evidence type="ECO:0000256" key="1">
    <source>
        <dbReference type="ARBA" id="ARBA00004141"/>
    </source>
</evidence>
<proteinExistence type="inferred from homology"/>
<name>A0A2A6CKJ3_PRIPA</name>
<dbReference type="EnsemblMetazoa" id="PPA41056.1">
    <property type="protein sequence ID" value="PPA41056.1"/>
    <property type="gene ID" value="WBGene00279425"/>
</dbReference>
<dbReference type="GO" id="GO:0005886">
    <property type="term" value="C:plasma membrane"/>
    <property type="evidence" value="ECO:0000318"/>
    <property type="project" value="GO_Central"/>
</dbReference>
<dbReference type="OrthoDB" id="340608at2759"/>
<keyword evidence="5" id="KW-1133">Transmembrane helix</keyword>
<gene>
    <name evidence="8" type="primary">WBGene00279425</name>
</gene>
<dbReference type="GO" id="GO:0015247">
    <property type="term" value="F:aminophospholipid flippase activity"/>
    <property type="evidence" value="ECO:0000318"/>
    <property type="project" value="GO_Central"/>
</dbReference>
<keyword evidence="9" id="KW-1185">Reference proteome</keyword>
<dbReference type="GO" id="GO:0045332">
    <property type="term" value="P:phospholipid translocation"/>
    <property type="evidence" value="ECO:0000318"/>
    <property type="project" value="GO_Central"/>
</dbReference>
<evidence type="ECO:0000259" key="7">
    <source>
        <dbReference type="Pfam" id="PF22528"/>
    </source>
</evidence>
<organism evidence="8 9">
    <name type="scientific">Pristionchus pacificus</name>
    <name type="common">Parasitic nematode worm</name>
    <dbReference type="NCBI Taxonomy" id="54126"/>
    <lineage>
        <taxon>Eukaryota</taxon>
        <taxon>Metazoa</taxon>
        <taxon>Ecdysozoa</taxon>
        <taxon>Nematoda</taxon>
        <taxon>Chromadorea</taxon>
        <taxon>Rhabditida</taxon>
        <taxon>Rhabditina</taxon>
        <taxon>Diplogasteromorpha</taxon>
        <taxon>Diplogasteroidea</taxon>
        <taxon>Neodiplogasteridae</taxon>
        <taxon>Pristionchus</taxon>
    </lineage>
</organism>
<evidence type="ECO:0000313" key="8">
    <source>
        <dbReference type="EnsemblMetazoa" id="PPA41056.1"/>
    </source>
</evidence>
<keyword evidence="6" id="KW-0472">Membrane</keyword>
<dbReference type="InterPro" id="IPR055135">
    <property type="entry name" value="PRMT_dom"/>
</dbReference>
<evidence type="ECO:0000313" key="9">
    <source>
        <dbReference type="Proteomes" id="UP000005239"/>
    </source>
</evidence>
<sequence>MGGADPKESRFKQQKLPAWKPLPTANVVLPIVFILGAACVGIGVALVLASASVKETFFLYGDECLDQGLTCLHKFNIPTDYEGDVFFYYYLSNYHQNLRTYFSSRNDNQYLGNLQSTSGCAPFDKDGDKPIVPCGAVANSLFNDTYTLSWKGIIVPLTSDGLLWDAGQFKNPPDNGGDLCSRFEGTAKPPNWGKPICEMDGGLENVDLNIWMRLAALPNFRKPWRKLNRIQGTAFEKGLPAGDYLLNITNQYPVAQFDGDKGFVVSTTSWAGGKNDFLGIAYLVVGGLVLLIGAILVIVHCKAGHSSKGQRRQAAPNDMTSKDYYFDSYSHFGIHEEMLKDEVRTNTYRNSIYHNKHLFKDKIVMDVGFGTGILSMFAANPDKSSRINLDSIVEVIQCKIEDIKELSFGVEKVDIIISEWMGYCLFYESMLNTVLYARDKWLAKLFITAIEDRQYKEDKINWWDNVRKMAITEPLVDVVDNNQVVTGNYCVKEAALTVKKGEELKGVFTCTSNARNERDLDFNIKVSFHDWLNSVTSERRQKTTLFHCQNRDNNGHCLDCLTSSDYPKINFSPIGAF</sequence>
<evidence type="ECO:0000256" key="4">
    <source>
        <dbReference type="ARBA" id="ARBA00022692"/>
    </source>
</evidence>
<evidence type="ECO:0000256" key="3">
    <source>
        <dbReference type="ARBA" id="ARBA00022691"/>
    </source>
</evidence>
<dbReference type="Proteomes" id="UP000005239">
    <property type="component" value="Unassembled WGS sequence"/>
</dbReference>
<evidence type="ECO:0000256" key="2">
    <source>
        <dbReference type="ARBA" id="ARBA00009457"/>
    </source>
</evidence>
<dbReference type="Pfam" id="PF03381">
    <property type="entry name" value="CDC50"/>
    <property type="match status" value="1"/>
</dbReference>
<dbReference type="SUPFAM" id="SSF53335">
    <property type="entry name" value="S-adenosyl-L-methionine-dependent methyltransferases"/>
    <property type="match status" value="1"/>
</dbReference>
<dbReference type="GO" id="GO:0005783">
    <property type="term" value="C:endoplasmic reticulum"/>
    <property type="evidence" value="ECO:0000318"/>
    <property type="project" value="GO_Central"/>
</dbReference>
<protein>
    <recommendedName>
        <fullName evidence="7">Protein arginine N-methyltransferase domain-containing protein</fullName>
    </recommendedName>
</protein>
<evidence type="ECO:0000256" key="6">
    <source>
        <dbReference type="ARBA" id="ARBA00023136"/>
    </source>
</evidence>
<keyword evidence="4" id="KW-0812">Transmembrane</keyword>
<comment type="similarity">
    <text evidence="2">Belongs to the CDC50/LEM3 family.</text>
</comment>
<accession>A0A8R1YXT5</accession>
<dbReference type="Gene3D" id="2.70.160.11">
    <property type="entry name" value="Hnrnp arginine n-methyltransferase1"/>
    <property type="match status" value="1"/>
</dbReference>
<dbReference type="AlphaFoldDB" id="A0A2A6CKJ3"/>
<dbReference type="InterPro" id="IPR005045">
    <property type="entry name" value="CDC50/LEM3_fam"/>
</dbReference>
<reference evidence="9" key="1">
    <citation type="journal article" date="2008" name="Nat. Genet.">
        <title>The Pristionchus pacificus genome provides a unique perspective on nematode lifestyle and parasitism.</title>
        <authorList>
            <person name="Dieterich C."/>
            <person name="Clifton S.W."/>
            <person name="Schuster L.N."/>
            <person name="Chinwalla A."/>
            <person name="Delehaunty K."/>
            <person name="Dinkelacker I."/>
            <person name="Fulton L."/>
            <person name="Fulton R."/>
            <person name="Godfrey J."/>
            <person name="Minx P."/>
            <person name="Mitreva M."/>
            <person name="Roeseler W."/>
            <person name="Tian H."/>
            <person name="Witte H."/>
            <person name="Yang S.P."/>
            <person name="Wilson R.K."/>
            <person name="Sommer R.J."/>
        </authorList>
    </citation>
    <scope>NUCLEOTIDE SEQUENCE [LARGE SCALE GENOMIC DNA]</scope>
    <source>
        <strain evidence="9">PS312</strain>
    </source>
</reference>
<reference evidence="8" key="2">
    <citation type="submission" date="2022-06" db="UniProtKB">
        <authorList>
            <consortium name="EnsemblMetazoa"/>
        </authorList>
    </citation>
    <scope>IDENTIFICATION</scope>
    <source>
        <strain evidence="8">PS312</strain>
    </source>
</reference>
<feature type="domain" description="Protein arginine N-methyltransferase" evidence="7">
    <location>
        <begin position="443"/>
        <end position="493"/>
    </location>
</feature>
<dbReference type="Pfam" id="PF22528">
    <property type="entry name" value="PRMT_C"/>
    <property type="match status" value="1"/>
</dbReference>